<dbReference type="GO" id="GO:0000981">
    <property type="term" value="F:DNA-binding transcription factor activity, RNA polymerase II-specific"/>
    <property type="evidence" value="ECO:0007669"/>
    <property type="project" value="InterPro"/>
</dbReference>
<evidence type="ECO:0000313" key="5">
    <source>
        <dbReference type="Proteomes" id="UP000799437"/>
    </source>
</evidence>
<dbReference type="GO" id="GO:0008270">
    <property type="term" value="F:zinc ion binding"/>
    <property type="evidence" value="ECO:0007669"/>
    <property type="project" value="InterPro"/>
</dbReference>
<protein>
    <recommendedName>
        <fullName evidence="3">Zn(2)-C6 fungal-type domain-containing protein</fullName>
    </recommendedName>
</protein>
<dbReference type="PROSITE" id="PS50048">
    <property type="entry name" value="ZN2_CY6_FUNGAL_2"/>
    <property type="match status" value="1"/>
</dbReference>
<keyword evidence="1" id="KW-0539">Nucleus</keyword>
<dbReference type="InterPro" id="IPR036864">
    <property type="entry name" value="Zn2-C6_fun-type_DNA-bd_sf"/>
</dbReference>
<sequence>MSIGDNTRLRASCERCRGQKLRCLPTSDSTPGAPCQRCIKAKTAESCVFIPRSRAPRPARSRASSSDISRCKDSTTETALPGTSVFALTPNPSPDCFEAYQSFTSTPTHGTAQLFNSDEAYAAPPGSTDLVSTYWEANLGGLLAQDSWNESMLMDSDPSSLECSQPAESPIEDPARAETSDSVGSPPKSWPLDGNSIDLESTTDNEQQDGSVDPLLHLTNLLAEMYRYEQQLARLPVKDALEYPVGDALYFSQLFRSILLPTGILSQESAISALSTPTILLVLSCFVTLYRIYTFIFRHFVTSLSQDPSLNQPLNRLAETRSYRGLRLAQLHKVCFCSHGELIKSAALLLLESLGETEDLLEIPVDARATTVRGGSSTASPNSTRGTQNSGESLTTEQGSPFMAKSEVFYHAVGLHAKDLQRQVEQLMDMFKRMSVRAREHCRAL</sequence>
<reference evidence="4" key="1">
    <citation type="journal article" date="2020" name="Stud. Mycol.">
        <title>101 Dothideomycetes genomes: a test case for predicting lifestyles and emergence of pathogens.</title>
        <authorList>
            <person name="Haridas S."/>
            <person name="Albert R."/>
            <person name="Binder M."/>
            <person name="Bloem J."/>
            <person name="Labutti K."/>
            <person name="Salamov A."/>
            <person name="Andreopoulos B."/>
            <person name="Baker S."/>
            <person name="Barry K."/>
            <person name="Bills G."/>
            <person name="Bluhm B."/>
            <person name="Cannon C."/>
            <person name="Castanera R."/>
            <person name="Culley D."/>
            <person name="Daum C."/>
            <person name="Ezra D."/>
            <person name="Gonzalez J."/>
            <person name="Henrissat B."/>
            <person name="Kuo A."/>
            <person name="Liang C."/>
            <person name="Lipzen A."/>
            <person name="Lutzoni F."/>
            <person name="Magnuson J."/>
            <person name="Mondo S."/>
            <person name="Nolan M."/>
            <person name="Ohm R."/>
            <person name="Pangilinan J."/>
            <person name="Park H.-J."/>
            <person name="Ramirez L."/>
            <person name="Alfaro M."/>
            <person name="Sun H."/>
            <person name="Tritt A."/>
            <person name="Yoshinaga Y."/>
            <person name="Zwiers L.-H."/>
            <person name="Turgeon B."/>
            <person name="Goodwin S."/>
            <person name="Spatafora J."/>
            <person name="Crous P."/>
            <person name="Grigoriev I."/>
        </authorList>
    </citation>
    <scope>NUCLEOTIDE SEQUENCE</scope>
    <source>
        <strain evidence="4">CBS 121739</strain>
    </source>
</reference>
<evidence type="ECO:0000256" key="2">
    <source>
        <dbReference type="SAM" id="MobiDB-lite"/>
    </source>
</evidence>
<proteinExistence type="predicted"/>
<dbReference type="InterPro" id="IPR001138">
    <property type="entry name" value="Zn2Cys6_DnaBD"/>
</dbReference>
<dbReference type="Proteomes" id="UP000799437">
    <property type="component" value="Unassembled WGS sequence"/>
</dbReference>
<dbReference type="SMART" id="SM00066">
    <property type="entry name" value="GAL4"/>
    <property type="match status" value="1"/>
</dbReference>
<name>A0A6A6W0G0_9PEZI</name>
<dbReference type="SUPFAM" id="SSF57701">
    <property type="entry name" value="Zn2/Cys6 DNA-binding domain"/>
    <property type="match status" value="1"/>
</dbReference>
<feature type="region of interest" description="Disordered" evidence="2">
    <location>
        <begin position="57"/>
        <end position="76"/>
    </location>
</feature>
<feature type="region of interest" description="Disordered" evidence="2">
    <location>
        <begin position="153"/>
        <end position="211"/>
    </location>
</feature>
<accession>A0A6A6W0G0</accession>
<feature type="region of interest" description="Disordered" evidence="2">
    <location>
        <begin position="372"/>
        <end position="398"/>
    </location>
</feature>
<dbReference type="EMBL" id="ML996577">
    <property type="protein sequence ID" value="KAF2755474.1"/>
    <property type="molecule type" value="Genomic_DNA"/>
</dbReference>
<dbReference type="CDD" id="cd00067">
    <property type="entry name" value="GAL4"/>
    <property type="match status" value="1"/>
</dbReference>
<dbReference type="Gene3D" id="4.10.240.10">
    <property type="entry name" value="Zn(2)-C6 fungal-type DNA-binding domain"/>
    <property type="match status" value="1"/>
</dbReference>
<dbReference type="PROSITE" id="PS00463">
    <property type="entry name" value="ZN2_CY6_FUNGAL_1"/>
    <property type="match status" value="1"/>
</dbReference>
<gene>
    <name evidence="4" type="ORF">EJ05DRAFT_502933</name>
</gene>
<organism evidence="4 5">
    <name type="scientific">Pseudovirgaria hyperparasitica</name>
    <dbReference type="NCBI Taxonomy" id="470096"/>
    <lineage>
        <taxon>Eukaryota</taxon>
        <taxon>Fungi</taxon>
        <taxon>Dikarya</taxon>
        <taxon>Ascomycota</taxon>
        <taxon>Pezizomycotina</taxon>
        <taxon>Dothideomycetes</taxon>
        <taxon>Dothideomycetes incertae sedis</taxon>
        <taxon>Acrospermales</taxon>
        <taxon>Acrospermaceae</taxon>
        <taxon>Pseudovirgaria</taxon>
    </lineage>
</organism>
<feature type="compositionally biased region" description="Polar residues" evidence="2">
    <location>
        <begin position="157"/>
        <end position="167"/>
    </location>
</feature>
<evidence type="ECO:0000313" key="4">
    <source>
        <dbReference type="EMBL" id="KAF2755474.1"/>
    </source>
</evidence>
<keyword evidence="5" id="KW-1185">Reference proteome</keyword>
<dbReference type="GeneID" id="54488391"/>
<feature type="compositionally biased region" description="Polar residues" evidence="2">
    <location>
        <begin position="373"/>
        <end position="398"/>
    </location>
</feature>
<dbReference type="OrthoDB" id="3796779at2759"/>
<feature type="domain" description="Zn(2)-C6 fungal-type" evidence="3">
    <location>
        <begin position="12"/>
        <end position="49"/>
    </location>
</feature>
<dbReference type="AlphaFoldDB" id="A0A6A6W0G0"/>
<dbReference type="RefSeq" id="XP_033597925.1">
    <property type="nucleotide sequence ID" value="XM_033747337.1"/>
</dbReference>
<evidence type="ECO:0000256" key="1">
    <source>
        <dbReference type="ARBA" id="ARBA00023242"/>
    </source>
</evidence>
<evidence type="ECO:0000259" key="3">
    <source>
        <dbReference type="PROSITE" id="PS50048"/>
    </source>
</evidence>